<accession>K9TAY6</accession>
<protein>
    <recommendedName>
        <fullName evidence="6">Tetratricopeptide repeat protein</fullName>
    </recommendedName>
</protein>
<evidence type="ECO:0000313" key="4">
    <source>
        <dbReference type="EMBL" id="AFY80057.1"/>
    </source>
</evidence>
<evidence type="ECO:0008006" key="6">
    <source>
        <dbReference type="Google" id="ProtNLM"/>
    </source>
</evidence>
<feature type="transmembrane region" description="Helical" evidence="3">
    <location>
        <begin position="15"/>
        <end position="34"/>
    </location>
</feature>
<organism evidence="4 5">
    <name type="scientific">Oscillatoria acuminata PCC 6304</name>
    <dbReference type="NCBI Taxonomy" id="56110"/>
    <lineage>
        <taxon>Bacteria</taxon>
        <taxon>Bacillati</taxon>
        <taxon>Cyanobacteriota</taxon>
        <taxon>Cyanophyceae</taxon>
        <taxon>Oscillatoriophycideae</taxon>
        <taxon>Oscillatoriales</taxon>
        <taxon>Oscillatoriaceae</taxon>
        <taxon>Oscillatoria</taxon>
    </lineage>
</organism>
<dbReference type="eggNOG" id="COG4783">
    <property type="taxonomic scope" value="Bacteria"/>
</dbReference>
<dbReference type="EMBL" id="CP003607">
    <property type="protein sequence ID" value="AFY80057.1"/>
    <property type="molecule type" value="Genomic_DNA"/>
</dbReference>
<keyword evidence="3" id="KW-1133">Transmembrane helix</keyword>
<feature type="region of interest" description="Disordered" evidence="2">
    <location>
        <begin position="45"/>
        <end position="68"/>
    </location>
</feature>
<evidence type="ECO:0000256" key="3">
    <source>
        <dbReference type="SAM" id="Phobius"/>
    </source>
</evidence>
<dbReference type="AlphaFoldDB" id="K9TAY6"/>
<keyword evidence="3" id="KW-0472">Membrane</keyword>
<keyword evidence="1" id="KW-0175">Coiled coil</keyword>
<proteinExistence type="predicted"/>
<dbReference type="KEGG" id="oac:Oscil6304_0306"/>
<keyword evidence="3" id="KW-0812">Transmembrane</keyword>
<feature type="coiled-coil region" evidence="1">
    <location>
        <begin position="108"/>
        <end position="139"/>
    </location>
</feature>
<sequence>MVQKAKDKDGSSPKGMIRGVMLVSMVAFLGRLGFSTVQTFTSIREQPRSAEVARAESKERQSQLKAQERGYELVLEREPENKVALEGLINVRLEMNDSKGAIAPLEKLVRLDSNHPQYQEQLEQLKQQLEEDKGGVINN</sequence>
<dbReference type="Gene3D" id="1.25.40.10">
    <property type="entry name" value="Tetratricopeptide repeat domain"/>
    <property type="match status" value="1"/>
</dbReference>
<dbReference type="InterPro" id="IPR011990">
    <property type="entry name" value="TPR-like_helical_dom_sf"/>
</dbReference>
<evidence type="ECO:0000256" key="2">
    <source>
        <dbReference type="SAM" id="MobiDB-lite"/>
    </source>
</evidence>
<dbReference type="SUPFAM" id="SSF48452">
    <property type="entry name" value="TPR-like"/>
    <property type="match status" value="1"/>
</dbReference>
<dbReference type="HOGENOM" id="CLU_127050_0_0_3"/>
<name>K9TAY6_9CYAN</name>
<dbReference type="Proteomes" id="UP000010367">
    <property type="component" value="Chromosome"/>
</dbReference>
<dbReference type="InParanoid" id="K9TAY6"/>
<gene>
    <name evidence="4" type="ORF">Oscil6304_0306</name>
</gene>
<keyword evidence="5" id="KW-1185">Reference proteome</keyword>
<evidence type="ECO:0000256" key="1">
    <source>
        <dbReference type="SAM" id="Coils"/>
    </source>
</evidence>
<dbReference type="RefSeq" id="WP_015146707.1">
    <property type="nucleotide sequence ID" value="NC_019693.1"/>
</dbReference>
<evidence type="ECO:0000313" key="5">
    <source>
        <dbReference type="Proteomes" id="UP000010367"/>
    </source>
</evidence>
<reference evidence="4 5" key="1">
    <citation type="submission" date="2012-06" db="EMBL/GenBank/DDBJ databases">
        <title>Finished chromosome of genome of Oscillatoria acuminata PCC 6304.</title>
        <authorList>
            <consortium name="US DOE Joint Genome Institute"/>
            <person name="Gugger M."/>
            <person name="Coursin T."/>
            <person name="Rippka R."/>
            <person name="Tandeau De Marsac N."/>
            <person name="Huntemann M."/>
            <person name="Wei C.-L."/>
            <person name="Han J."/>
            <person name="Detter J.C."/>
            <person name="Han C."/>
            <person name="Tapia R."/>
            <person name="Davenport K."/>
            <person name="Daligault H."/>
            <person name="Erkkila T."/>
            <person name="Gu W."/>
            <person name="Munk A.C.C."/>
            <person name="Teshima H."/>
            <person name="Xu Y."/>
            <person name="Chain P."/>
            <person name="Chen A."/>
            <person name="Krypides N."/>
            <person name="Mavromatis K."/>
            <person name="Markowitz V."/>
            <person name="Szeto E."/>
            <person name="Ivanova N."/>
            <person name="Mikhailova N."/>
            <person name="Ovchinnikova G."/>
            <person name="Pagani I."/>
            <person name="Pati A."/>
            <person name="Goodwin L."/>
            <person name="Peters L."/>
            <person name="Pitluck S."/>
            <person name="Woyke T."/>
            <person name="Kerfeld C."/>
        </authorList>
    </citation>
    <scope>NUCLEOTIDE SEQUENCE [LARGE SCALE GENOMIC DNA]</scope>
    <source>
        <strain evidence="4 5">PCC 6304</strain>
    </source>
</reference>
<dbReference type="STRING" id="56110.Oscil6304_0306"/>